<evidence type="ECO:0000313" key="2">
    <source>
        <dbReference type="Proteomes" id="UP000325788"/>
    </source>
</evidence>
<dbReference type="AlphaFoldDB" id="A0A5N4WDQ3"/>
<organism evidence="1 2">
    <name type="scientific">Acinetobacter tandoii</name>
    <dbReference type="NCBI Taxonomy" id="202954"/>
    <lineage>
        <taxon>Bacteria</taxon>
        <taxon>Pseudomonadati</taxon>
        <taxon>Pseudomonadota</taxon>
        <taxon>Gammaproteobacteria</taxon>
        <taxon>Moraxellales</taxon>
        <taxon>Moraxellaceae</taxon>
        <taxon>Acinetobacter</taxon>
    </lineage>
</organism>
<dbReference type="InterPro" id="IPR021734">
    <property type="entry name" value="DUF3303"/>
</dbReference>
<protein>
    <submittedName>
        <fullName evidence="1">DUF3303 domain-containing protein</fullName>
    </submittedName>
</protein>
<sequence>MLFIVNYSIRPENRNAAMERFLKTGGTAPAGIKMLGRWHAIAQLSGVAIIEANDAELIQQWVLEWNDLLCMQIVPALVDEQAAPLMIAALSK</sequence>
<accession>A0A5N4WDQ3</accession>
<dbReference type="Pfam" id="PF11746">
    <property type="entry name" value="DUF3303"/>
    <property type="match status" value="1"/>
</dbReference>
<dbReference type="RefSeq" id="WP_044738980.1">
    <property type="nucleotide sequence ID" value="NZ_JBODRR010000032.1"/>
</dbReference>
<proteinExistence type="predicted"/>
<name>A0A5N4WDQ3_9GAMM</name>
<evidence type="ECO:0000313" key="1">
    <source>
        <dbReference type="EMBL" id="KAB1854596.1"/>
    </source>
</evidence>
<dbReference type="Proteomes" id="UP000325788">
    <property type="component" value="Unassembled WGS sequence"/>
</dbReference>
<dbReference type="EMBL" id="VXLD01000006">
    <property type="protein sequence ID" value="KAB1854596.1"/>
    <property type="molecule type" value="Genomic_DNA"/>
</dbReference>
<gene>
    <name evidence="1" type="ORF">F4W09_10935</name>
</gene>
<comment type="caution">
    <text evidence="1">The sequence shown here is derived from an EMBL/GenBank/DDBJ whole genome shotgun (WGS) entry which is preliminary data.</text>
</comment>
<reference evidence="1 2" key="1">
    <citation type="submission" date="2019-09" db="EMBL/GenBank/DDBJ databases">
        <title>Draft genome sequence of Acinetobacter tandoii W4-4-4 isolated from environmental water sample.</title>
        <authorList>
            <person name="Wee S.K."/>
            <person name="Yan B."/>
            <person name="Mustaffa S.B."/>
            <person name="Yap E.P.H."/>
        </authorList>
    </citation>
    <scope>NUCLEOTIDE SEQUENCE [LARGE SCALE GENOMIC DNA]</scope>
    <source>
        <strain evidence="1 2">W4-4-4</strain>
    </source>
</reference>